<gene>
    <name evidence="1" type="ORF">BET10_01280</name>
</gene>
<proteinExistence type="predicted"/>
<name>A0A1S1MRL3_9GAMM</name>
<dbReference type="RefSeq" id="WP_070987920.1">
    <property type="nucleotide sequence ID" value="NZ_MKJU01000037.1"/>
</dbReference>
<reference evidence="1 2" key="1">
    <citation type="submission" date="2016-09" db="EMBL/GenBank/DDBJ databases">
        <title>Pseudoalteromonas amylolytica sp. nov., isolated from the surface seawater.</title>
        <authorList>
            <person name="Wu Y.-H."/>
            <person name="Cheng H."/>
            <person name="Jin X.-B."/>
            <person name="Wang C.-S."/>
            <person name="Xu X.-W."/>
        </authorList>
    </citation>
    <scope>NUCLEOTIDE SEQUENCE [LARGE SCALE GENOMIC DNA]</scope>
    <source>
        <strain evidence="1 2">JW1</strain>
    </source>
</reference>
<dbReference type="AlphaFoldDB" id="A0A1S1MRL3"/>
<sequence length="126" mass="14557">MESKRLSSYNNQCLASILVILSILLLSACQNIKAVPGKPEKHYDFDHKVHYEQTKYNNAHYLLQIKSDSYRHFLQQSVFLLRHSQRLCQGSTPQITLQQGVQGFEKLPTSPRPYQPDLVAQVRCIK</sequence>
<dbReference type="PROSITE" id="PS51257">
    <property type="entry name" value="PROKAR_LIPOPROTEIN"/>
    <property type="match status" value="1"/>
</dbReference>
<organism evidence="1 2">
    <name type="scientific">Pseudoalteromonas amylolytica</name>
    <dbReference type="NCBI Taxonomy" id="1859457"/>
    <lineage>
        <taxon>Bacteria</taxon>
        <taxon>Pseudomonadati</taxon>
        <taxon>Pseudomonadota</taxon>
        <taxon>Gammaproteobacteria</taxon>
        <taxon>Alteromonadales</taxon>
        <taxon>Pseudoalteromonadaceae</taxon>
        <taxon>Pseudoalteromonas</taxon>
    </lineage>
</organism>
<evidence type="ECO:0008006" key="3">
    <source>
        <dbReference type="Google" id="ProtNLM"/>
    </source>
</evidence>
<evidence type="ECO:0000313" key="2">
    <source>
        <dbReference type="Proteomes" id="UP000179786"/>
    </source>
</evidence>
<dbReference type="Proteomes" id="UP000179786">
    <property type="component" value="Unassembled WGS sequence"/>
</dbReference>
<accession>A0A1S1MRL3</accession>
<dbReference type="OrthoDB" id="6227752at2"/>
<comment type="caution">
    <text evidence="1">The sequence shown here is derived from an EMBL/GenBank/DDBJ whole genome shotgun (WGS) entry which is preliminary data.</text>
</comment>
<dbReference type="EMBL" id="MKJU01000037">
    <property type="protein sequence ID" value="OHU86859.1"/>
    <property type="molecule type" value="Genomic_DNA"/>
</dbReference>
<evidence type="ECO:0000313" key="1">
    <source>
        <dbReference type="EMBL" id="OHU86859.1"/>
    </source>
</evidence>
<keyword evidence="2" id="KW-1185">Reference proteome</keyword>
<protein>
    <recommendedName>
        <fullName evidence="3">Lipoprotein</fullName>
    </recommendedName>
</protein>